<protein>
    <submittedName>
        <fullName evidence="1">Uncharacterized protein</fullName>
    </submittedName>
</protein>
<dbReference type="PANTHER" id="PTHR12839">
    <property type="entry name" value="NONSENSE-MEDIATED MRNA DECAY PROTEIN 2 UP-FRAMESHIFT SUPPRESSOR 2"/>
    <property type="match status" value="1"/>
</dbReference>
<evidence type="ECO:0000313" key="1">
    <source>
        <dbReference type="EMBL" id="CAF4583772.1"/>
    </source>
</evidence>
<dbReference type="AlphaFoldDB" id="A0A821AYE3"/>
<evidence type="ECO:0000313" key="2">
    <source>
        <dbReference type="Proteomes" id="UP000663873"/>
    </source>
</evidence>
<feature type="non-terminal residue" evidence="1">
    <location>
        <position position="45"/>
    </location>
</feature>
<keyword evidence="2" id="KW-1185">Reference proteome</keyword>
<reference evidence="1" key="1">
    <citation type="submission" date="2021-02" db="EMBL/GenBank/DDBJ databases">
        <authorList>
            <person name="Nowell W R."/>
        </authorList>
    </citation>
    <scope>NUCLEOTIDE SEQUENCE</scope>
</reference>
<dbReference type="GO" id="GO:0005737">
    <property type="term" value="C:cytoplasm"/>
    <property type="evidence" value="ECO:0007669"/>
    <property type="project" value="TreeGrafter"/>
</dbReference>
<proteinExistence type="predicted"/>
<dbReference type="EMBL" id="CAJOBP010016312">
    <property type="protein sequence ID" value="CAF4583772.1"/>
    <property type="molecule type" value="Genomic_DNA"/>
</dbReference>
<comment type="caution">
    <text evidence="1">The sequence shown here is derived from an EMBL/GenBank/DDBJ whole genome shotgun (WGS) entry which is preliminary data.</text>
</comment>
<organism evidence="1 2">
    <name type="scientific">Rotaria socialis</name>
    <dbReference type="NCBI Taxonomy" id="392032"/>
    <lineage>
        <taxon>Eukaryota</taxon>
        <taxon>Metazoa</taxon>
        <taxon>Spiralia</taxon>
        <taxon>Gnathifera</taxon>
        <taxon>Rotifera</taxon>
        <taxon>Eurotatoria</taxon>
        <taxon>Bdelloidea</taxon>
        <taxon>Philodinida</taxon>
        <taxon>Philodinidae</taxon>
        <taxon>Rotaria</taxon>
    </lineage>
</organism>
<accession>A0A821AYE3</accession>
<dbReference type="GO" id="GO:0035145">
    <property type="term" value="C:exon-exon junction complex"/>
    <property type="evidence" value="ECO:0007669"/>
    <property type="project" value="TreeGrafter"/>
</dbReference>
<dbReference type="PANTHER" id="PTHR12839:SF7">
    <property type="entry name" value="REGULATOR OF NONSENSE TRANSCRIPTS 2"/>
    <property type="match status" value="1"/>
</dbReference>
<name>A0A821AYE3_9BILA</name>
<dbReference type="GO" id="GO:0000184">
    <property type="term" value="P:nuclear-transcribed mRNA catabolic process, nonsense-mediated decay"/>
    <property type="evidence" value="ECO:0007669"/>
    <property type="project" value="InterPro"/>
</dbReference>
<sequence>MRKKAVLTLDSRYTTQIENAYYYCNPPEAREIEKKIRSPIQEYLR</sequence>
<dbReference type="InterPro" id="IPR039762">
    <property type="entry name" value="Nmd2/UPF2"/>
</dbReference>
<gene>
    <name evidence="1" type="ORF">UJA718_LOCUS30729</name>
</gene>
<dbReference type="Proteomes" id="UP000663873">
    <property type="component" value="Unassembled WGS sequence"/>
</dbReference>